<keyword evidence="3" id="KW-1185">Reference proteome</keyword>
<feature type="compositionally biased region" description="Polar residues" evidence="1">
    <location>
        <begin position="16"/>
        <end position="28"/>
    </location>
</feature>
<gene>
    <name evidence="2" type="ORF">Prubr_34570</name>
</gene>
<sequence length="189" mass="19326">MEQPNDLLRKARMRRPSTSGSGRASSRQELAEAVNARVFATTGRVACLDGNYVGKLERGRHRWPGADYRAAFRAVLGAVSDAELGFYIRRQPPVGKPAVAPVPAVGPVPVDGPAAVDGPGAVGPDGDRAALRLVVVPGTAITVAVGSVRLHIEATSGRTAMAGAGGAAARRAAVVAAAAGVYTLERRAG</sequence>
<dbReference type="Proteomes" id="UP000680866">
    <property type="component" value="Chromosome"/>
</dbReference>
<dbReference type="KEGG" id="pry:Prubr_34570"/>
<evidence type="ECO:0000313" key="2">
    <source>
        <dbReference type="EMBL" id="BCJ66436.1"/>
    </source>
</evidence>
<dbReference type="AlphaFoldDB" id="A0A810MZ52"/>
<organism evidence="2 3">
    <name type="scientific">Polymorphospora rubra</name>
    <dbReference type="NCBI Taxonomy" id="338584"/>
    <lineage>
        <taxon>Bacteria</taxon>
        <taxon>Bacillati</taxon>
        <taxon>Actinomycetota</taxon>
        <taxon>Actinomycetes</taxon>
        <taxon>Micromonosporales</taxon>
        <taxon>Micromonosporaceae</taxon>
        <taxon>Polymorphospora</taxon>
    </lineage>
</organism>
<evidence type="ECO:0000256" key="1">
    <source>
        <dbReference type="SAM" id="MobiDB-lite"/>
    </source>
</evidence>
<protein>
    <submittedName>
        <fullName evidence="2">Uncharacterized protein</fullName>
    </submittedName>
</protein>
<dbReference type="EMBL" id="AP023359">
    <property type="protein sequence ID" value="BCJ66436.1"/>
    <property type="molecule type" value="Genomic_DNA"/>
</dbReference>
<reference evidence="2" key="1">
    <citation type="submission" date="2020-08" db="EMBL/GenBank/DDBJ databases">
        <title>Whole genome shotgun sequence of Polymorphospora rubra NBRC 101157.</title>
        <authorList>
            <person name="Komaki H."/>
            <person name="Tamura T."/>
        </authorList>
    </citation>
    <scope>NUCLEOTIDE SEQUENCE</scope>
    <source>
        <strain evidence="2">NBRC 101157</strain>
    </source>
</reference>
<evidence type="ECO:0000313" key="3">
    <source>
        <dbReference type="Proteomes" id="UP000680866"/>
    </source>
</evidence>
<dbReference type="RefSeq" id="WP_212826559.1">
    <property type="nucleotide sequence ID" value="NZ_AP023359.1"/>
</dbReference>
<feature type="region of interest" description="Disordered" evidence="1">
    <location>
        <begin position="1"/>
        <end position="28"/>
    </location>
</feature>
<name>A0A810MZ52_9ACTN</name>
<accession>A0A810MZ52</accession>
<proteinExistence type="predicted"/>